<dbReference type="PROSITE" id="PS50095">
    <property type="entry name" value="PLAT"/>
    <property type="match status" value="1"/>
</dbReference>
<evidence type="ECO:0000256" key="1">
    <source>
        <dbReference type="ARBA" id="ARBA00004123"/>
    </source>
</evidence>
<evidence type="ECO:0000256" key="6">
    <source>
        <dbReference type="PROSITE-ProRule" id="PRU00152"/>
    </source>
</evidence>
<dbReference type="Pfam" id="PF01477">
    <property type="entry name" value="PLAT"/>
    <property type="match status" value="1"/>
</dbReference>
<dbReference type="Gene3D" id="3.30.420.10">
    <property type="entry name" value="Ribonuclease H-like superfamily/Ribonuclease H"/>
    <property type="match status" value="1"/>
</dbReference>
<feature type="domain" description="PLAT" evidence="8">
    <location>
        <begin position="1"/>
        <end position="55"/>
    </location>
</feature>
<evidence type="ECO:0000256" key="5">
    <source>
        <dbReference type="ARBA" id="ARBA00023098"/>
    </source>
</evidence>
<comment type="caution">
    <text evidence="10">The sequence shown here is derived from an EMBL/GenBank/DDBJ whole genome shotgun (WGS) entry which is preliminary data.</text>
</comment>
<dbReference type="InterPro" id="IPR036397">
    <property type="entry name" value="RNaseH_sf"/>
</dbReference>
<feature type="region of interest" description="Disordered" evidence="7">
    <location>
        <begin position="419"/>
        <end position="439"/>
    </location>
</feature>
<evidence type="ECO:0000256" key="2">
    <source>
        <dbReference type="ARBA" id="ARBA00022723"/>
    </source>
</evidence>
<dbReference type="InterPro" id="IPR036392">
    <property type="entry name" value="PLAT/LH2_dom_sf"/>
</dbReference>
<dbReference type="InterPro" id="IPR000907">
    <property type="entry name" value="LipOase"/>
</dbReference>
<dbReference type="Pfam" id="PF01498">
    <property type="entry name" value="HTH_Tnp_Tc3_2"/>
    <property type="match status" value="1"/>
</dbReference>
<proteinExistence type="predicted"/>
<keyword evidence="5" id="KW-0443">Lipid metabolism</keyword>
<dbReference type="InterPro" id="IPR020834">
    <property type="entry name" value="LipOase_CS"/>
</dbReference>
<dbReference type="Pfam" id="PF00305">
    <property type="entry name" value="Lipoxygenase"/>
    <property type="match status" value="1"/>
</dbReference>
<evidence type="ECO:0000259" key="8">
    <source>
        <dbReference type="PROSITE" id="PS50095"/>
    </source>
</evidence>
<keyword evidence="11" id="KW-1185">Reference proteome</keyword>
<accession>A0A4Y2G7U6</accession>
<dbReference type="InterPro" id="IPR009057">
    <property type="entry name" value="Homeodomain-like_sf"/>
</dbReference>
<dbReference type="GO" id="GO:0015074">
    <property type="term" value="P:DNA integration"/>
    <property type="evidence" value="ECO:0007669"/>
    <property type="project" value="InterPro"/>
</dbReference>
<dbReference type="GO" id="GO:0046872">
    <property type="term" value="F:metal ion binding"/>
    <property type="evidence" value="ECO:0007669"/>
    <property type="project" value="UniProtKB-KW"/>
</dbReference>
<evidence type="ECO:0000256" key="4">
    <source>
        <dbReference type="ARBA" id="ARBA00023002"/>
    </source>
</evidence>
<evidence type="ECO:0000256" key="7">
    <source>
        <dbReference type="SAM" id="MobiDB-lite"/>
    </source>
</evidence>
<dbReference type="SUPFAM" id="SSF46689">
    <property type="entry name" value="Homeodomain-like"/>
    <property type="match status" value="1"/>
</dbReference>
<comment type="caution">
    <text evidence="6">Lacks conserved residue(s) required for the propagation of feature annotation.</text>
</comment>
<name>A0A4Y2G7U6_ARAVE</name>
<protein>
    <submittedName>
        <fullName evidence="10">Allene oxide synthase-lipoxygenase protein</fullName>
    </submittedName>
</protein>
<dbReference type="EMBL" id="BGPR01001224">
    <property type="protein sequence ID" value="GBM48678.1"/>
    <property type="molecule type" value="Genomic_DNA"/>
</dbReference>
<evidence type="ECO:0000259" key="9">
    <source>
        <dbReference type="PROSITE" id="PS51393"/>
    </source>
</evidence>
<keyword evidence="4" id="KW-0560">Oxidoreductase</keyword>
<dbReference type="GO" id="GO:0006313">
    <property type="term" value="P:DNA transposition"/>
    <property type="evidence" value="ECO:0007669"/>
    <property type="project" value="InterPro"/>
</dbReference>
<dbReference type="GO" id="GO:0005634">
    <property type="term" value="C:nucleus"/>
    <property type="evidence" value="ECO:0007669"/>
    <property type="project" value="UniProtKB-SubCell"/>
</dbReference>
<evidence type="ECO:0000313" key="11">
    <source>
        <dbReference type="Proteomes" id="UP000499080"/>
    </source>
</evidence>
<dbReference type="PROSITE" id="PS00081">
    <property type="entry name" value="LIPOXYGENASE_2"/>
    <property type="match status" value="1"/>
</dbReference>
<dbReference type="PROSITE" id="PS51393">
    <property type="entry name" value="LIPOXYGENASE_3"/>
    <property type="match status" value="1"/>
</dbReference>
<evidence type="ECO:0000256" key="3">
    <source>
        <dbReference type="ARBA" id="ARBA00022964"/>
    </source>
</evidence>
<dbReference type="Gene3D" id="1.20.245.10">
    <property type="entry name" value="Lipoxygenase-1, Domain 5"/>
    <property type="match status" value="1"/>
</dbReference>
<dbReference type="InterPro" id="IPR036226">
    <property type="entry name" value="LipOase_C_sf"/>
</dbReference>
<dbReference type="InterPro" id="IPR001024">
    <property type="entry name" value="PLAT/LH2_dom"/>
</dbReference>
<feature type="domain" description="Lipoxygenase" evidence="9">
    <location>
        <begin position="52"/>
        <end position="399"/>
    </location>
</feature>
<comment type="subcellular location">
    <subcellularLocation>
        <location evidence="1">Nucleus</location>
    </subcellularLocation>
</comment>
<reference evidence="10 11" key="1">
    <citation type="journal article" date="2019" name="Sci. Rep.">
        <title>Orb-weaving spider Araneus ventricosus genome elucidates the spidroin gene catalogue.</title>
        <authorList>
            <person name="Kono N."/>
            <person name="Nakamura H."/>
            <person name="Ohtoshi R."/>
            <person name="Moran D.A.P."/>
            <person name="Shinohara A."/>
            <person name="Yoshida Y."/>
            <person name="Fujiwara M."/>
            <person name="Mori M."/>
            <person name="Tomita M."/>
            <person name="Arakawa K."/>
        </authorList>
    </citation>
    <scope>NUCLEOTIDE SEQUENCE [LARGE SCALE GENOMIC DNA]</scope>
</reference>
<evidence type="ECO:0000313" key="10">
    <source>
        <dbReference type="EMBL" id="GBM48678.1"/>
    </source>
</evidence>
<dbReference type="AlphaFoldDB" id="A0A4Y2G7U6"/>
<dbReference type="PANTHER" id="PTHR11771">
    <property type="entry name" value="LIPOXYGENASE"/>
    <property type="match status" value="1"/>
</dbReference>
<organism evidence="10 11">
    <name type="scientific">Araneus ventricosus</name>
    <name type="common">Orbweaver spider</name>
    <name type="synonym">Epeira ventricosa</name>
    <dbReference type="NCBI Taxonomy" id="182803"/>
    <lineage>
        <taxon>Eukaryota</taxon>
        <taxon>Metazoa</taxon>
        <taxon>Ecdysozoa</taxon>
        <taxon>Arthropoda</taxon>
        <taxon>Chelicerata</taxon>
        <taxon>Arachnida</taxon>
        <taxon>Araneae</taxon>
        <taxon>Araneomorphae</taxon>
        <taxon>Entelegynae</taxon>
        <taxon>Araneoidea</taxon>
        <taxon>Araneidae</taxon>
        <taxon>Araneus</taxon>
    </lineage>
</organism>
<dbReference type="Gene3D" id="2.40.180.10">
    <property type="entry name" value="Catalase core domain"/>
    <property type="match status" value="1"/>
</dbReference>
<sequence>MFQAEFWRDSFGLGHNWFLERIVVEDKTHGSEHIFPVHRWVRPERHYIIYEYDCCLPQEDEFQEQRRTELKEYRRLYQYEQHVENGPVQIKQLPEDEQFTEDYKWDIVKCKGRFLLDTKLIRWTTDKWESICDLKKCYKYSLGEPACLEYWNEDRWFGLQRVQGVNPVLIRLCTEIPENFGVTEEMVEPFLEGLTLDEAIQNKKIFLIDLEILQGINCKDDRLLCAPLALFFLNKHKELMPIAIQLFQEKGPYNPVFLPSDPPTTWLTAKMYYSNADAMFHQSCTHLGFTHLLMEGVVICTHRNLSNSHPLFKLLAPHFLFLLAINTRGLEKLISPGGWVDKTMTIGRKGMFELIAKGMSRWHMNVQGIVPNEIKSRGLTEFERGLVVGLREGEFFSRDIAERRGRNVSTVNHCWQQWSREGTATRRPGSERPRGTTEREDRRVWLMAVVHRTASAAEIRAAVGTTVTQRTVTNRLLQGQLRARRPVACIPLTPNHCRLRREWCQTRAHWRTEWRYVVFSDGSRFYLGASDGRVLVRRRPGERLQPICLRPRHTGSTPGVMVWEQIPMTAGALSWLSHPP</sequence>
<dbReference type="SUPFAM" id="SSF49723">
    <property type="entry name" value="Lipase/lipooxygenase domain (PLAT/LH2 domain)"/>
    <property type="match status" value="1"/>
</dbReference>
<dbReference type="Gene3D" id="3.10.450.60">
    <property type="match status" value="1"/>
</dbReference>
<dbReference type="GO" id="GO:0003677">
    <property type="term" value="F:DNA binding"/>
    <property type="evidence" value="ECO:0007669"/>
    <property type="project" value="InterPro"/>
</dbReference>
<dbReference type="OrthoDB" id="6330879at2759"/>
<keyword evidence="2" id="KW-0479">Metal-binding</keyword>
<dbReference type="GO" id="GO:0034440">
    <property type="term" value="P:lipid oxidation"/>
    <property type="evidence" value="ECO:0007669"/>
    <property type="project" value="InterPro"/>
</dbReference>
<keyword evidence="3" id="KW-0223">Dioxygenase</keyword>
<dbReference type="GO" id="GO:0016702">
    <property type="term" value="F:oxidoreductase activity, acting on single donors with incorporation of molecular oxygen, incorporation of two atoms of oxygen"/>
    <property type="evidence" value="ECO:0007669"/>
    <property type="project" value="InterPro"/>
</dbReference>
<feature type="compositionally biased region" description="Basic and acidic residues" evidence="7">
    <location>
        <begin position="428"/>
        <end position="439"/>
    </location>
</feature>
<gene>
    <name evidence="10" type="primary">AOSL</name>
    <name evidence="10" type="ORF">AVEN_192283_1</name>
</gene>
<dbReference type="PRINTS" id="PR00087">
    <property type="entry name" value="LIPOXYGENASE"/>
</dbReference>
<dbReference type="InterPro" id="IPR002492">
    <property type="entry name" value="Transposase_Tc1-like"/>
</dbReference>
<dbReference type="SUPFAM" id="SSF48484">
    <property type="entry name" value="Lipoxigenase"/>
    <property type="match status" value="1"/>
</dbReference>
<dbReference type="InterPro" id="IPR013819">
    <property type="entry name" value="LipOase_C"/>
</dbReference>
<dbReference type="Proteomes" id="UP000499080">
    <property type="component" value="Unassembled WGS sequence"/>
</dbReference>